<keyword evidence="2" id="KW-1185">Reference proteome</keyword>
<organism evidence="1 2">
    <name type="scientific">Ambrosia artemisiifolia</name>
    <name type="common">Common ragweed</name>
    <dbReference type="NCBI Taxonomy" id="4212"/>
    <lineage>
        <taxon>Eukaryota</taxon>
        <taxon>Viridiplantae</taxon>
        <taxon>Streptophyta</taxon>
        <taxon>Embryophyta</taxon>
        <taxon>Tracheophyta</taxon>
        <taxon>Spermatophyta</taxon>
        <taxon>Magnoliopsida</taxon>
        <taxon>eudicotyledons</taxon>
        <taxon>Gunneridae</taxon>
        <taxon>Pentapetalae</taxon>
        <taxon>asterids</taxon>
        <taxon>campanulids</taxon>
        <taxon>Asterales</taxon>
        <taxon>Asteraceae</taxon>
        <taxon>Asteroideae</taxon>
        <taxon>Heliantheae alliance</taxon>
        <taxon>Heliantheae</taxon>
        <taxon>Ambrosia</taxon>
    </lineage>
</organism>
<dbReference type="AlphaFoldDB" id="A0AAD5C6S1"/>
<protein>
    <submittedName>
        <fullName evidence="1">Uncharacterized protein</fullName>
    </submittedName>
</protein>
<comment type="caution">
    <text evidence="1">The sequence shown here is derived from an EMBL/GenBank/DDBJ whole genome shotgun (WGS) entry which is preliminary data.</text>
</comment>
<dbReference type="EMBL" id="JAMZMK010009292">
    <property type="protein sequence ID" value="KAI7736366.1"/>
    <property type="molecule type" value="Genomic_DNA"/>
</dbReference>
<evidence type="ECO:0000313" key="1">
    <source>
        <dbReference type="EMBL" id="KAI7736366.1"/>
    </source>
</evidence>
<evidence type="ECO:0000313" key="2">
    <source>
        <dbReference type="Proteomes" id="UP001206925"/>
    </source>
</evidence>
<sequence>MVVHGGSSTRGVMVVLVVTRSVASAQGGHGGDGSGLVLPSMDKTVGYVMIEYAIWVVVFGVVGGNGVEATDGNDFKVSGYKSLEISHVAMMLAKCLRWEDKNILWFVWKFKDGTGGP</sequence>
<gene>
    <name evidence="1" type="ORF">M8C21_014198</name>
</gene>
<reference evidence="1" key="1">
    <citation type="submission" date="2022-06" db="EMBL/GenBank/DDBJ databases">
        <title>Uncovering the hologenomic basis of an extraordinary plant invasion.</title>
        <authorList>
            <person name="Bieker V.C."/>
            <person name="Martin M.D."/>
            <person name="Gilbert T."/>
            <person name="Hodgins K."/>
            <person name="Battlay P."/>
            <person name="Petersen B."/>
            <person name="Wilson J."/>
        </authorList>
    </citation>
    <scope>NUCLEOTIDE SEQUENCE</scope>
    <source>
        <strain evidence="1">AA19_3_7</strain>
        <tissue evidence="1">Leaf</tissue>
    </source>
</reference>
<accession>A0AAD5C6S1</accession>
<dbReference type="Proteomes" id="UP001206925">
    <property type="component" value="Unassembled WGS sequence"/>
</dbReference>
<proteinExistence type="predicted"/>
<name>A0AAD5C6S1_AMBAR</name>